<dbReference type="PIRSF" id="PIRSF016719">
    <property type="entry name" value="UCP016719"/>
    <property type="match status" value="1"/>
</dbReference>
<dbReference type="InterPro" id="IPR008302">
    <property type="entry name" value="NamZ"/>
</dbReference>
<dbReference type="GO" id="GO:0033922">
    <property type="term" value="F:peptidoglycan beta-N-acetylmuramidase activity"/>
    <property type="evidence" value="ECO:0007669"/>
    <property type="project" value="InterPro"/>
</dbReference>
<gene>
    <name evidence="3" type="ORF">H3H32_01430</name>
</gene>
<dbReference type="Pfam" id="PF20732">
    <property type="entry name" value="NamZ_C"/>
    <property type="match status" value="1"/>
</dbReference>
<name>A0A7G5GXQ9_9BACT</name>
<proteinExistence type="predicted"/>
<dbReference type="Proteomes" id="UP000515369">
    <property type="component" value="Chromosome"/>
</dbReference>
<protein>
    <submittedName>
        <fullName evidence="3">DUF1343 domain-containing protein</fullName>
    </submittedName>
</protein>
<dbReference type="PANTHER" id="PTHR42915">
    <property type="entry name" value="HYPOTHETICAL 460 KDA PROTEIN IN FEUA-SIGW INTERGENIC REGION [PRECURSOR]"/>
    <property type="match status" value="1"/>
</dbReference>
<feature type="domain" description="Peptidoglycan beta-N-acetylmuramidase NamZ C-terminal" evidence="2">
    <location>
        <begin position="229"/>
        <end position="390"/>
    </location>
</feature>
<dbReference type="AlphaFoldDB" id="A0A7G5GXQ9"/>
<dbReference type="Gene3D" id="3.90.1150.140">
    <property type="match status" value="1"/>
</dbReference>
<evidence type="ECO:0000313" key="3">
    <source>
        <dbReference type="EMBL" id="QMW03651.1"/>
    </source>
</evidence>
<keyword evidence="4" id="KW-1185">Reference proteome</keyword>
<accession>A0A7G5GXQ9</accession>
<evidence type="ECO:0000259" key="2">
    <source>
        <dbReference type="Pfam" id="PF20732"/>
    </source>
</evidence>
<dbReference type="PANTHER" id="PTHR42915:SF1">
    <property type="entry name" value="PEPTIDOGLYCAN BETA-N-ACETYLMURAMIDASE NAMZ"/>
    <property type="match status" value="1"/>
</dbReference>
<dbReference type="EMBL" id="CP059732">
    <property type="protein sequence ID" value="QMW03651.1"/>
    <property type="molecule type" value="Genomic_DNA"/>
</dbReference>
<dbReference type="RefSeq" id="WP_182460908.1">
    <property type="nucleotide sequence ID" value="NZ_CP059732.1"/>
</dbReference>
<dbReference type="Gene3D" id="3.40.50.12170">
    <property type="entry name" value="Uncharacterised protein PF07075, DUF1343"/>
    <property type="match status" value="1"/>
</dbReference>
<evidence type="ECO:0000313" key="4">
    <source>
        <dbReference type="Proteomes" id="UP000515369"/>
    </source>
</evidence>
<dbReference type="InterPro" id="IPR048503">
    <property type="entry name" value="NamZ_C"/>
</dbReference>
<sequence>MTVRFGVDIFLKQAARYSSQRLALVTNQAATTSTYIPTRQALCSAGFNLVKLFSPEHGLEAIGEDGRLMPNGIDTLTGLPIISLYGDKLQPTAEDLADVDAVIVDLPDIGCRFYTYLWTLTYVMQACTLHQKPLILLDRPNPLSGNMELAEGPILDETTCSSFIGRWQLALRHSCTFGELASYWKQQRLPSLNLIVVKTEGWHREAFSRDWQSSFVPTSPAMVNAEAALLYPGLGLLEATNLSEGRGTATPFQLAGAPWLDANQLVQQFNELKLTGMVGRAITFTPQSGKYVSQLCQGIMFHVTEPTHVKPVLSGLLLIKLVYDHQPDQFDWAPYPTHVNPTGKHHLDKLSGIPDSESLFELPIASFKKTLHKLLACEAWIEEIKPYLLY</sequence>
<feature type="domain" description="Peptidoglycan beta-N-acetylmuramidase NamZ N-terminal" evidence="1">
    <location>
        <begin position="23"/>
        <end position="225"/>
    </location>
</feature>
<dbReference type="InterPro" id="IPR048502">
    <property type="entry name" value="NamZ_N"/>
</dbReference>
<dbReference type="Pfam" id="PF07075">
    <property type="entry name" value="NamZ_N"/>
    <property type="match status" value="1"/>
</dbReference>
<organism evidence="3 4">
    <name type="scientific">Spirosoma foliorum</name>
    <dbReference type="NCBI Taxonomy" id="2710596"/>
    <lineage>
        <taxon>Bacteria</taxon>
        <taxon>Pseudomonadati</taxon>
        <taxon>Bacteroidota</taxon>
        <taxon>Cytophagia</taxon>
        <taxon>Cytophagales</taxon>
        <taxon>Cytophagaceae</taxon>
        <taxon>Spirosoma</taxon>
    </lineage>
</organism>
<dbReference type="KEGG" id="sfol:H3H32_01430"/>
<evidence type="ECO:0000259" key="1">
    <source>
        <dbReference type="Pfam" id="PF07075"/>
    </source>
</evidence>
<reference evidence="3 4" key="1">
    <citation type="submission" date="2020-07" db="EMBL/GenBank/DDBJ databases">
        <title>Spirosoma foliorum sp. nov., isolated from the leaves on the Nejang mountain Korea, Republic of.</title>
        <authorList>
            <person name="Ho H."/>
            <person name="Lee Y.-J."/>
            <person name="Nurcahyanto D.-A."/>
            <person name="Kim S.-G."/>
        </authorList>
    </citation>
    <scope>NUCLEOTIDE SEQUENCE [LARGE SCALE GENOMIC DNA]</scope>
    <source>
        <strain evidence="3 4">PL0136</strain>
    </source>
</reference>